<dbReference type="Proteomes" id="UP000000763">
    <property type="component" value="Chromosome 7"/>
</dbReference>
<sequence>MKKEGMVLTATIVMEVADNRKGGWKGMRHVPRWYIVPPFGEGGGSDGGEGEGLP</sequence>
<dbReference type="AlphaFoldDB" id="Q6ZDV2"/>
<reference evidence="2" key="1">
    <citation type="journal article" date="2005" name="Nature">
        <title>The map-based sequence of the rice genome.</title>
        <authorList>
            <consortium name="International rice genome sequencing project (IRGSP)"/>
            <person name="Matsumoto T."/>
            <person name="Wu J."/>
            <person name="Kanamori H."/>
            <person name="Katayose Y."/>
            <person name="Fujisawa M."/>
            <person name="Namiki N."/>
            <person name="Mizuno H."/>
            <person name="Yamamoto K."/>
            <person name="Antonio B.A."/>
            <person name="Baba T."/>
            <person name="Sakata K."/>
            <person name="Nagamura Y."/>
            <person name="Aoki H."/>
            <person name="Arikawa K."/>
            <person name="Arita K."/>
            <person name="Bito T."/>
            <person name="Chiden Y."/>
            <person name="Fujitsuka N."/>
            <person name="Fukunaka R."/>
            <person name="Hamada M."/>
            <person name="Harada C."/>
            <person name="Hayashi A."/>
            <person name="Hijishita S."/>
            <person name="Honda M."/>
            <person name="Hosokawa S."/>
            <person name="Ichikawa Y."/>
            <person name="Idonuma A."/>
            <person name="Iijima M."/>
            <person name="Ikeda M."/>
            <person name="Ikeno M."/>
            <person name="Ito K."/>
            <person name="Ito S."/>
            <person name="Ito T."/>
            <person name="Ito Y."/>
            <person name="Ito Y."/>
            <person name="Iwabuchi A."/>
            <person name="Kamiya K."/>
            <person name="Karasawa W."/>
            <person name="Kurita K."/>
            <person name="Katagiri S."/>
            <person name="Kikuta A."/>
            <person name="Kobayashi H."/>
            <person name="Kobayashi N."/>
            <person name="Machita K."/>
            <person name="Maehara T."/>
            <person name="Masukawa M."/>
            <person name="Mizubayashi T."/>
            <person name="Mukai Y."/>
            <person name="Nagasaki H."/>
            <person name="Nagata Y."/>
            <person name="Naito S."/>
            <person name="Nakashima M."/>
            <person name="Nakama Y."/>
            <person name="Nakamichi Y."/>
            <person name="Nakamura M."/>
            <person name="Meguro A."/>
            <person name="Negishi M."/>
            <person name="Ohta I."/>
            <person name="Ohta T."/>
            <person name="Okamoto M."/>
            <person name="Ono N."/>
            <person name="Saji S."/>
            <person name="Sakaguchi M."/>
            <person name="Sakai K."/>
            <person name="Shibata M."/>
            <person name="Shimokawa T."/>
            <person name="Song J."/>
            <person name="Takazaki Y."/>
            <person name="Terasawa K."/>
            <person name="Tsugane M."/>
            <person name="Tsuji K."/>
            <person name="Ueda S."/>
            <person name="Waki K."/>
            <person name="Yamagata H."/>
            <person name="Yamamoto M."/>
            <person name="Yamamoto S."/>
            <person name="Yamane H."/>
            <person name="Yoshiki S."/>
            <person name="Yoshihara R."/>
            <person name="Yukawa K."/>
            <person name="Zhong H."/>
            <person name="Yano M."/>
            <person name="Yuan Q."/>
            <person name="Ouyang S."/>
            <person name="Liu J."/>
            <person name="Jones K.M."/>
            <person name="Gansberger K."/>
            <person name="Moffat K."/>
            <person name="Hill J."/>
            <person name="Bera J."/>
            <person name="Fadrosh D."/>
            <person name="Jin S."/>
            <person name="Johri S."/>
            <person name="Kim M."/>
            <person name="Overton L."/>
            <person name="Reardon M."/>
            <person name="Tsitrin T."/>
            <person name="Vuong H."/>
            <person name="Weaver B."/>
            <person name="Ciecko A."/>
            <person name="Tallon L."/>
            <person name="Jackson J."/>
            <person name="Pai G."/>
            <person name="Aken S.V."/>
            <person name="Utterback T."/>
            <person name="Reidmuller S."/>
            <person name="Feldblyum T."/>
            <person name="Hsiao J."/>
            <person name="Zismann V."/>
            <person name="Iobst S."/>
            <person name="de Vazeille A.R."/>
            <person name="Buell C.R."/>
            <person name="Ying K."/>
            <person name="Li Y."/>
            <person name="Lu T."/>
            <person name="Huang Y."/>
            <person name="Zhao Q."/>
            <person name="Feng Q."/>
            <person name="Zhang L."/>
            <person name="Zhu J."/>
            <person name="Weng Q."/>
            <person name="Mu J."/>
            <person name="Lu Y."/>
            <person name="Fan D."/>
            <person name="Liu Y."/>
            <person name="Guan J."/>
            <person name="Zhang Y."/>
            <person name="Yu S."/>
            <person name="Liu X."/>
            <person name="Zhang Y."/>
            <person name="Hong G."/>
            <person name="Han B."/>
            <person name="Choisne N."/>
            <person name="Demange N."/>
            <person name="Orjeda G."/>
            <person name="Samain S."/>
            <person name="Cattolico L."/>
            <person name="Pelletier E."/>
            <person name="Couloux A."/>
            <person name="Segurens B."/>
            <person name="Wincker P."/>
            <person name="D'Hont A."/>
            <person name="Scarpelli C."/>
            <person name="Weissenbach J."/>
            <person name="Salanoubat M."/>
            <person name="Quetier F."/>
            <person name="Yu Y."/>
            <person name="Kim H.R."/>
            <person name="Rambo T."/>
            <person name="Currie J."/>
            <person name="Collura K."/>
            <person name="Luo M."/>
            <person name="Yang T."/>
            <person name="Ammiraju J.S.S."/>
            <person name="Engler F."/>
            <person name="Soderlund C."/>
            <person name="Wing R.A."/>
            <person name="Palmer L.E."/>
            <person name="de la Bastide M."/>
            <person name="Spiegel L."/>
            <person name="Nascimento L."/>
            <person name="Zutavern T."/>
            <person name="O'Shaughnessy A."/>
            <person name="Dike S."/>
            <person name="Dedhia N."/>
            <person name="Preston R."/>
            <person name="Balija V."/>
            <person name="McCombie W.R."/>
            <person name="Chow T."/>
            <person name="Chen H."/>
            <person name="Chung M."/>
            <person name="Chen C."/>
            <person name="Shaw J."/>
            <person name="Wu H."/>
            <person name="Hsiao K."/>
            <person name="Chao Y."/>
            <person name="Chu M."/>
            <person name="Cheng C."/>
            <person name="Hour A."/>
            <person name="Lee P."/>
            <person name="Lin S."/>
            <person name="Lin Y."/>
            <person name="Liou J."/>
            <person name="Liu S."/>
            <person name="Hsing Y."/>
            <person name="Raghuvanshi S."/>
            <person name="Mohanty A."/>
            <person name="Bharti A.K."/>
            <person name="Gaur A."/>
            <person name="Gupta V."/>
            <person name="Kumar D."/>
            <person name="Ravi V."/>
            <person name="Vij S."/>
            <person name="Kapur A."/>
            <person name="Khurana P."/>
            <person name="Khurana P."/>
            <person name="Khurana J.P."/>
            <person name="Tyagi A.K."/>
            <person name="Gaikwad K."/>
            <person name="Singh A."/>
            <person name="Dalal V."/>
            <person name="Srivastava S."/>
            <person name="Dixit A."/>
            <person name="Pal A.K."/>
            <person name="Ghazi I.A."/>
            <person name="Yadav M."/>
            <person name="Pandit A."/>
            <person name="Bhargava A."/>
            <person name="Sureshbabu K."/>
            <person name="Batra K."/>
            <person name="Sharma T.R."/>
            <person name="Mohapatra T."/>
            <person name="Singh N.K."/>
            <person name="Messing J."/>
            <person name="Nelson A.B."/>
            <person name="Fuks G."/>
            <person name="Kavchok S."/>
            <person name="Keizer G."/>
            <person name="Linton E."/>
            <person name="Llaca V."/>
            <person name="Song R."/>
            <person name="Tanyolac B."/>
            <person name="Young S."/>
            <person name="Ho-Il K."/>
            <person name="Hahn J.H."/>
            <person name="Sangsakoo G."/>
            <person name="Vanavichit A."/>
            <person name="de Mattos Luiz.A.T."/>
            <person name="Zimmer P.D."/>
            <person name="Malone G."/>
            <person name="Dellagostin O."/>
            <person name="de Oliveira A.C."/>
            <person name="Bevan M."/>
            <person name="Bancroft I."/>
            <person name="Minx P."/>
            <person name="Cordum H."/>
            <person name="Wilson R."/>
            <person name="Cheng Z."/>
            <person name="Jin W."/>
            <person name="Jiang J."/>
            <person name="Leong S.A."/>
            <person name="Iwama H."/>
            <person name="Gojobori T."/>
            <person name="Itoh T."/>
            <person name="Niimura Y."/>
            <person name="Fujii Y."/>
            <person name="Habara T."/>
            <person name="Sakai H."/>
            <person name="Sato Y."/>
            <person name="Wilson G."/>
            <person name="Kumar K."/>
            <person name="McCouch S."/>
            <person name="Juretic N."/>
            <person name="Hoen D."/>
            <person name="Wright S."/>
            <person name="Bruskiewich R."/>
            <person name="Bureau T."/>
            <person name="Miyao A."/>
            <person name="Hirochika H."/>
            <person name="Nishikawa T."/>
            <person name="Kadowaki K."/>
            <person name="Sugiura M."/>
            <person name="Burr B."/>
            <person name="Sasaki T."/>
        </authorList>
    </citation>
    <scope>NUCLEOTIDE SEQUENCE [LARGE SCALE GENOMIC DNA]</scope>
    <source>
        <strain evidence="2">cv. Nipponbare</strain>
    </source>
</reference>
<proteinExistence type="predicted"/>
<accession>Q6ZDV2</accession>
<name>Q6ZDV2_ORYSJ</name>
<reference evidence="2" key="2">
    <citation type="journal article" date="2008" name="Nucleic Acids Res.">
        <title>The rice annotation project database (RAP-DB): 2008 update.</title>
        <authorList>
            <consortium name="The rice annotation project (RAP)"/>
        </authorList>
    </citation>
    <scope>GENOME REANNOTATION</scope>
    <source>
        <strain evidence="2">cv. Nipponbare</strain>
    </source>
</reference>
<evidence type="ECO:0000313" key="2">
    <source>
        <dbReference type="Proteomes" id="UP000000763"/>
    </source>
</evidence>
<evidence type="ECO:0000313" key="1">
    <source>
        <dbReference type="EMBL" id="BAC83556.1"/>
    </source>
</evidence>
<protein>
    <submittedName>
        <fullName evidence="1">Uncharacterized protein</fullName>
    </submittedName>
</protein>
<organism evidence="1 2">
    <name type="scientific">Oryza sativa subsp. japonica</name>
    <name type="common">Rice</name>
    <dbReference type="NCBI Taxonomy" id="39947"/>
    <lineage>
        <taxon>Eukaryota</taxon>
        <taxon>Viridiplantae</taxon>
        <taxon>Streptophyta</taxon>
        <taxon>Embryophyta</taxon>
        <taxon>Tracheophyta</taxon>
        <taxon>Spermatophyta</taxon>
        <taxon>Magnoliopsida</taxon>
        <taxon>Liliopsida</taxon>
        <taxon>Poales</taxon>
        <taxon>Poaceae</taxon>
        <taxon>BOP clade</taxon>
        <taxon>Oryzoideae</taxon>
        <taxon>Oryzeae</taxon>
        <taxon>Oryzinae</taxon>
        <taxon>Oryza</taxon>
        <taxon>Oryza sativa</taxon>
    </lineage>
</organism>
<dbReference type="EMBL" id="AP004344">
    <property type="protein sequence ID" value="BAC83556.1"/>
    <property type="molecule type" value="Genomic_DNA"/>
</dbReference>
<gene>
    <name evidence="1" type="primary">P0639B07.27</name>
</gene>